<dbReference type="EMBL" id="CP016070">
    <property type="protein sequence ID" value="AOW79749.1"/>
    <property type="molecule type" value="Genomic_DNA"/>
</dbReference>
<name>A0A1D8S317_9EURY</name>
<dbReference type="KEGG" id="halh:HTSR_0554"/>
<dbReference type="Proteomes" id="UP000186165">
    <property type="component" value="Chromosome"/>
</dbReference>
<dbReference type="Proteomes" id="UP000185608">
    <property type="component" value="Chromosome"/>
</dbReference>
<dbReference type="GeneID" id="30417065"/>
<reference evidence="2 4" key="1">
    <citation type="submission" date="2016-06" db="EMBL/GenBank/DDBJ databases">
        <title>Discovery of anaerobic lithoheterotrophic haloarchaeon capable of sulfur respiration by hydrogen and formate.</title>
        <authorList>
            <person name="Sorokin D.Y."/>
            <person name="Kublanov I.V."/>
            <person name="Roman P."/>
            <person name="Sinninghe Damste J.S."/>
            <person name="Golyshin P.N."/>
            <person name="Rojo D."/>
            <person name="Ciordia S."/>
            <person name="Mena Md.C."/>
            <person name="Ferrer M."/>
            <person name="Smedile F."/>
            <person name="Messina E."/>
            <person name="La Cono V."/>
            <person name="Yakimov M.M."/>
        </authorList>
    </citation>
    <scope>NUCLEOTIDE SEQUENCE [LARGE SCALE GENOMIC DNA]</scope>
    <source>
        <strain evidence="2 4">HTSR1</strain>
    </source>
</reference>
<organism evidence="2 4">
    <name type="scientific">Halodesulfurarchaeum formicicum</name>
    <dbReference type="NCBI Taxonomy" id="1873524"/>
    <lineage>
        <taxon>Archaea</taxon>
        <taxon>Methanobacteriati</taxon>
        <taxon>Methanobacteriota</taxon>
        <taxon>Stenosarchaea group</taxon>
        <taxon>Halobacteria</taxon>
        <taxon>Halobacteriales</taxon>
        <taxon>Halobacteriaceae</taxon>
        <taxon>Halodesulfurarchaeum</taxon>
    </lineage>
</organism>
<dbReference type="OrthoDB" id="212703at2157"/>
<feature type="region of interest" description="Disordered" evidence="1">
    <location>
        <begin position="166"/>
        <end position="189"/>
    </location>
</feature>
<evidence type="ECO:0000313" key="2">
    <source>
        <dbReference type="EMBL" id="AOW79749.1"/>
    </source>
</evidence>
<evidence type="ECO:0000313" key="5">
    <source>
        <dbReference type="Proteomes" id="UP000186165"/>
    </source>
</evidence>
<proteinExistence type="predicted"/>
<sequence>MTGQVFRLSASFELPLEDLEAYLEDPDLPPEIESLERTRRNNILLIKAVAAGDGVGKYTPTAQLKASIEEKRVYEEEPPRGRRWNALDEDEEIPSELVTMASFSGDREAVLQNTALQYEMFTVLRDIALLDTEGTLTAITAIDGTLEPLKIVDGEPTAATVEVVEEPVEPGGDGEDGGVDWRENPYISE</sequence>
<dbReference type="RefSeq" id="WP_070364498.1">
    <property type="nucleotide sequence ID" value="NZ_CP016070.1"/>
</dbReference>
<feature type="compositionally biased region" description="Acidic residues" evidence="1">
    <location>
        <begin position="166"/>
        <end position="178"/>
    </location>
</feature>
<dbReference type="EMBL" id="CP016804">
    <property type="protein sequence ID" value="APE95003.1"/>
    <property type="molecule type" value="Genomic_DNA"/>
</dbReference>
<evidence type="ECO:0000313" key="3">
    <source>
        <dbReference type="EMBL" id="APE95003.1"/>
    </source>
</evidence>
<reference evidence="5" key="2">
    <citation type="submission" date="2016-08" db="EMBL/GenBank/DDBJ databases">
        <title>Discovery of first anaerobic lithoheterotrophic haloarchae widely represented in hypersaline habitats.</title>
        <authorList>
            <person name="Sorokin D.Y."/>
            <person name="Kublanov I.V."/>
            <person name="Roman P."/>
            <person name="Sinninghe Damste J.S."/>
            <person name="Golyshin P.N."/>
            <person name="Rojo D."/>
            <person name="Ciordia S."/>
            <person name="Mena Md.C."/>
            <person name="Ferrer M."/>
            <person name="Smedile F."/>
            <person name="Messina E."/>
            <person name="La Cono V."/>
            <person name="Yakimov M.M."/>
        </authorList>
    </citation>
    <scope>NUCLEOTIDE SEQUENCE [LARGE SCALE GENOMIC DNA]</scope>
    <source>
        <strain evidence="5">HSR6</strain>
    </source>
</reference>
<accession>A0A1D8S317</accession>
<evidence type="ECO:0000256" key="1">
    <source>
        <dbReference type="SAM" id="MobiDB-lite"/>
    </source>
</evidence>
<protein>
    <submittedName>
        <fullName evidence="2">Uncharacterized protein</fullName>
    </submittedName>
</protein>
<dbReference type="PATRIC" id="fig|1855411.3.peg.551"/>
<gene>
    <name evidence="3" type="ORF">HSR6_0541</name>
    <name evidence="2" type="ORF">HTSR_0554</name>
</gene>
<dbReference type="STRING" id="1873524.HSR6_0541"/>
<accession>A0A1J1AB41</accession>
<reference evidence="3" key="3">
    <citation type="journal article" date="2017" name="ISME J.">
        <title>Discovery of anaerobic lithoheterotrophic haloarchaea, ubiquitous in hypersaline habitats.</title>
        <authorList>
            <person name="Sorokin D.Y."/>
            <person name="Messina E."/>
            <person name="Smedile F."/>
            <person name="Roman P."/>
            <person name="Damste J.S.S."/>
            <person name="Ciordia S."/>
            <person name="Mena M.C."/>
            <person name="Ferrer M."/>
            <person name="Golyshin P.N."/>
            <person name="Kublanov I.V."/>
            <person name="Samarov N.I."/>
            <person name="Toshchakov S.V."/>
            <person name="La Cono V."/>
            <person name="Yakimov M.M."/>
        </authorList>
    </citation>
    <scope>NUCLEOTIDE SEQUENCE</scope>
    <source>
        <strain evidence="3">HSR6</strain>
    </source>
</reference>
<dbReference type="InterPro" id="IPR055534">
    <property type="entry name" value="DUF7110"/>
</dbReference>
<dbReference type="AlphaFoldDB" id="A0A1D8S317"/>
<dbReference type="Pfam" id="PF23422">
    <property type="entry name" value="DUF7110"/>
    <property type="match status" value="1"/>
</dbReference>
<dbReference type="KEGG" id="hhsr:HSR6_0541"/>
<keyword evidence="5" id="KW-1185">Reference proteome</keyword>
<evidence type="ECO:0000313" key="4">
    <source>
        <dbReference type="Proteomes" id="UP000185608"/>
    </source>
</evidence>